<feature type="compositionally biased region" description="Basic residues" evidence="5">
    <location>
        <begin position="1"/>
        <end position="10"/>
    </location>
</feature>
<feature type="compositionally biased region" description="Low complexity" evidence="5">
    <location>
        <begin position="22"/>
        <end position="60"/>
    </location>
</feature>
<protein>
    <submittedName>
        <fullName evidence="6">NAD(P)/FAD-dependent oxidoreductase</fullName>
    </submittedName>
</protein>
<evidence type="ECO:0000256" key="3">
    <source>
        <dbReference type="ARBA" id="ARBA00022827"/>
    </source>
</evidence>
<dbReference type="SUPFAM" id="SSF51905">
    <property type="entry name" value="FAD/NAD(P)-binding domain"/>
    <property type="match status" value="2"/>
</dbReference>
<dbReference type="PANTHER" id="PTHR42877">
    <property type="entry name" value="L-ORNITHINE N(5)-MONOOXYGENASE-RELATED"/>
    <property type="match status" value="1"/>
</dbReference>
<name>A0ABP4IKE8_9ACTN</name>
<dbReference type="InterPro" id="IPR051209">
    <property type="entry name" value="FAD-bind_Monooxygenase_sf"/>
</dbReference>
<evidence type="ECO:0000256" key="5">
    <source>
        <dbReference type="SAM" id="MobiDB-lite"/>
    </source>
</evidence>
<dbReference type="InterPro" id="IPR020946">
    <property type="entry name" value="Flavin_mOase-like"/>
</dbReference>
<dbReference type="EMBL" id="BAAAKJ010000112">
    <property type="protein sequence ID" value="GAA1391523.1"/>
    <property type="molecule type" value="Genomic_DNA"/>
</dbReference>
<accession>A0ABP4IKE8</accession>
<gene>
    <name evidence="6" type="ORF">GCM10009639_21490</name>
</gene>
<comment type="similarity">
    <text evidence="1">Belongs to the FAD-binding monooxygenase family.</text>
</comment>
<organism evidence="6 7">
    <name type="scientific">Kitasatospora putterlickiae</name>
    <dbReference type="NCBI Taxonomy" id="221725"/>
    <lineage>
        <taxon>Bacteria</taxon>
        <taxon>Bacillati</taxon>
        <taxon>Actinomycetota</taxon>
        <taxon>Actinomycetes</taxon>
        <taxon>Kitasatosporales</taxon>
        <taxon>Streptomycetaceae</taxon>
        <taxon>Kitasatospora</taxon>
    </lineage>
</organism>
<dbReference type="Pfam" id="PF00743">
    <property type="entry name" value="FMO-like"/>
    <property type="match status" value="1"/>
</dbReference>
<evidence type="ECO:0000256" key="4">
    <source>
        <dbReference type="ARBA" id="ARBA00023002"/>
    </source>
</evidence>
<dbReference type="RefSeq" id="WP_344332093.1">
    <property type="nucleotide sequence ID" value="NZ_BAAAKJ010000112.1"/>
</dbReference>
<evidence type="ECO:0000313" key="6">
    <source>
        <dbReference type="EMBL" id="GAA1391523.1"/>
    </source>
</evidence>
<dbReference type="InterPro" id="IPR036188">
    <property type="entry name" value="FAD/NAD-bd_sf"/>
</dbReference>
<dbReference type="PANTHER" id="PTHR42877:SF4">
    <property type="entry name" value="FAD_NAD(P)-BINDING DOMAIN-CONTAINING PROTEIN-RELATED"/>
    <property type="match status" value="1"/>
</dbReference>
<evidence type="ECO:0000256" key="1">
    <source>
        <dbReference type="ARBA" id="ARBA00010139"/>
    </source>
</evidence>
<keyword evidence="4" id="KW-0560">Oxidoreductase</keyword>
<dbReference type="Proteomes" id="UP001499863">
    <property type="component" value="Unassembled WGS sequence"/>
</dbReference>
<keyword evidence="2" id="KW-0285">Flavoprotein</keyword>
<feature type="region of interest" description="Disordered" evidence="5">
    <location>
        <begin position="1"/>
        <end position="60"/>
    </location>
</feature>
<evidence type="ECO:0000256" key="2">
    <source>
        <dbReference type="ARBA" id="ARBA00022630"/>
    </source>
</evidence>
<evidence type="ECO:0000313" key="7">
    <source>
        <dbReference type="Proteomes" id="UP001499863"/>
    </source>
</evidence>
<keyword evidence="7" id="KW-1185">Reference proteome</keyword>
<reference evidence="7" key="1">
    <citation type="journal article" date="2019" name="Int. J. Syst. Evol. Microbiol.">
        <title>The Global Catalogue of Microorganisms (GCM) 10K type strain sequencing project: providing services to taxonomists for standard genome sequencing and annotation.</title>
        <authorList>
            <consortium name="The Broad Institute Genomics Platform"/>
            <consortium name="The Broad Institute Genome Sequencing Center for Infectious Disease"/>
            <person name="Wu L."/>
            <person name="Ma J."/>
        </authorList>
    </citation>
    <scope>NUCLEOTIDE SEQUENCE [LARGE SCALE GENOMIC DNA]</scope>
    <source>
        <strain evidence="7">JCM 12393</strain>
    </source>
</reference>
<keyword evidence="3" id="KW-0274">FAD</keyword>
<proteinExistence type="inferred from homology"/>
<dbReference type="Gene3D" id="3.50.50.60">
    <property type="entry name" value="FAD/NAD(P)-binding domain"/>
    <property type="match status" value="3"/>
</dbReference>
<comment type="caution">
    <text evidence="6">The sequence shown here is derived from an EMBL/GenBank/DDBJ whole genome shotgun (WGS) entry which is preliminary data.</text>
</comment>
<sequence>MASSSKRPRSRASDTDAASGVTAEAPDATASDATAPDQAASAREQPAQEQPAQEQLVEEQPVPHVRVAVIGSGFGGLGAGVRLRRAGITDFVILERADSVGGTWRDNSYPGCACDVPSHLYSFSFAPNPDWPRSFSGQPDIRSYLEKVTDVFGLRPHLRLNTEVIEARWDVERTHWRIATTVGRWTADAIVSASGPLADPQIPDLPGLDSFPGTVFHSSRWDHDVDLAGKRVAMVGTGASAAQIIPAIQPKAGRLTVFQRTPAWVLPRRDRTITGLEKWLHGRFPFTAKVRRGALFALREIQVDAFVRRPGLLKVVQRLAERHIADGVADPALRARLTPDYRIGCKRILLSNTYYPALAAANTEVVSGGLREVRGSTLVAADGSEHEADAIVFGTGFHVTDMPLGSRVFGVNGTSFAEEWKEGMEALRGSTVHGFPNFFFVVGPNTGLGNSSMILMIESQLNYLIDALKTLDEIGATAMQPTARAQRRWNLELQHRMDRTVWTTGGCRSWYLDKSGKNTVLWPGSTTSFRRATRKVDLAEYELILRQDGRGRPGLPATAAEAGEVLV</sequence>